<dbReference type="InterPro" id="IPR058624">
    <property type="entry name" value="MdtA-like_HH"/>
</dbReference>
<gene>
    <name evidence="15" type="ORF">DBO85_15535</name>
</gene>
<evidence type="ECO:0000259" key="13">
    <source>
        <dbReference type="Pfam" id="PF25944"/>
    </source>
</evidence>
<feature type="compositionally biased region" description="Basic and acidic residues" evidence="9">
    <location>
        <begin position="407"/>
        <end position="421"/>
    </location>
</feature>
<dbReference type="Proteomes" id="UP000244064">
    <property type="component" value="Unassembled WGS sequence"/>
</dbReference>
<keyword evidence="6" id="KW-0997">Cell inner membrane</keyword>
<feature type="domain" description="Multidrug resistance protein MdtA-like C-terminal permuted SH3" evidence="14">
    <location>
        <begin position="323"/>
        <end position="384"/>
    </location>
</feature>
<dbReference type="EMBL" id="QASN01000020">
    <property type="protein sequence ID" value="PTU73716.1"/>
    <property type="molecule type" value="Genomic_DNA"/>
</dbReference>
<comment type="similarity">
    <text evidence="3">Belongs to the membrane fusion protein (MFP) (TC 8.A.1) family.</text>
</comment>
<keyword evidence="7" id="KW-0175">Coiled coil</keyword>
<dbReference type="PANTHER" id="PTHR30469:SF12">
    <property type="entry name" value="MULTIDRUG RESISTANCE PROTEIN MDTA"/>
    <property type="match status" value="1"/>
</dbReference>
<dbReference type="InterPro" id="IPR058626">
    <property type="entry name" value="MdtA-like_b-barrel"/>
</dbReference>
<evidence type="ECO:0000256" key="7">
    <source>
        <dbReference type="ARBA" id="ARBA00023054"/>
    </source>
</evidence>
<dbReference type="Gene3D" id="2.40.50.100">
    <property type="match status" value="1"/>
</dbReference>
<name>A0A2T5P7K7_9PSED</name>
<dbReference type="Gene3D" id="2.40.30.170">
    <property type="match status" value="1"/>
</dbReference>
<dbReference type="GO" id="GO:1990281">
    <property type="term" value="C:efflux pump complex"/>
    <property type="evidence" value="ECO:0007669"/>
    <property type="project" value="TreeGrafter"/>
</dbReference>
<dbReference type="GO" id="GO:0005886">
    <property type="term" value="C:plasma membrane"/>
    <property type="evidence" value="ECO:0007669"/>
    <property type="project" value="UniProtKB-SubCell"/>
</dbReference>
<feature type="transmembrane region" description="Helical" evidence="10">
    <location>
        <begin position="16"/>
        <end position="34"/>
    </location>
</feature>
<keyword evidence="4" id="KW-0813">Transport</keyword>
<dbReference type="RefSeq" id="WP_108108159.1">
    <property type="nucleotide sequence ID" value="NZ_QASN01000020.1"/>
</dbReference>
<dbReference type="NCBIfam" id="NF008589">
    <property type="entry name" value="PRK11556.1"/>
    <property type="match status" value="1"/>
</dbReference>
<keyword evidence="5" id="KW-1003">Cell membrane</keyword>
<evidence type="ECO:0000256" key="1">
    <source>
        <dbReference type="ARBA" id="ARBA00004533"/>
    </source>
</evidence>
<proteinExistence type="inferred from homology"/>
<dbReference type="GO" id="GO:0015562">
    <property type="term" value="F:efflux transmembrane transporter activity"/>
    <property type="evidence" value="ECO:0007669"/>
    <property type="project" value="TreeGrafter"/>
</dbReference>
<dbReference type="FunFam" id="2.40.420.20:FF:000001">
    <property type="entry name" value="Efflux RND transporter periplasmic adaptor subunit"/>
    <property type="match status" value="1"/>
</dbReference>
<dbReference type="NCBIfam" id="TIGR01730">
    <property type="entry name" value="RND_mfp"/>
    <property type="match status" value="1"/>
</dbReference>
<evidence type="ECO:0000256" key="10">
    <source>
        <dbReference type="SAM" id="Phobius"/>
    </source>
</evidence>
<dbReference type="AlphaFoldDB" id="A0A2T5P7K7"/>
<accession>A0A2T5P7K7</accession>
<evidence type="ECO:0000259" key="14">
    <source>
        <dbReference type="Pfam" id="PF25967"/>
    </source>
</evidence>
<dbReference type="Gene3D" id="2.40.420.20">
    <property type="match status" value="1"/>
</dbReference>
<organism evidence="15 16">
    <name type="scientific">Pseudomonas mangrovi</name>
    <dbReference type="NCBI Taxonomy" id="2161748"/>
    <lineage>
        <taxon>Bacteria</taxon>
        <taxon>Pseudomonadati</taxon>
        <taxon>Pseudomonadota</taxon>
        <taxon>Gammaproteobacteria</taxon>
        <taxon>Pseudomonadales</taxon>
        <taxon>Pseudomonadaceae</taxon>
        <taxon>Pseudomonas</taxon>
    </lineage>
</organism>
<evidence type="ECO:0000256" key="4">
    <source>
        <dbReference type="ARBA" id="ARBA00022448"/>
    </source>
</evidence>
<evidence type="ECO:0000259" key="12">
    <source>
        <dbReference type="Pfam" id="PF25917"/>
    </source>
</evidence>
<keyword evidence="10" id="KW-0812">Transmembrane</keyword>
<evidence type="ECO:0000259" key="11">
    <source>
        <dbReference type="Pfam" id="PF25876"/>
    </source>
</evidence>
<protein>
    <submittedName>
        <fullName evidence="15">Multidrug transporter subunit MdtA</fullName>
    </submittedName>
</protein>
<evidence type="ECO:0000256" key="6">
    <source>
        <dbReference type="ARBA" id="ARBA00022519"/>
    </source>
</evidence>
<dbReference type="InterPro" id="IPR058625">
    <property type="entry name" value="MdtA-like_BSH"/>
</dbReference>
<dbReference type="Pfam" id="PF25944">
    <property type="entry name" value="Beta-barrel_RND"/>
    <property type="match status" value="1"/>
</dbReference>
<evidence type="ECO:0000313" key="15">
    <source>
        <dbReference type="EMBL" id="PTU73716.1"/>
    </source>
</evidence>
<comment type="caution">
    <text evidence="15">The sequence shown here is derived from an EMBL/GenBank/DDBJ whole genome shotgun (WGS) entry which is preliminary data.</text>
</comment>
<feature type="domain" description="Multidrug resistance protein MdtA-like alpha-helical hairpin" evidence="11">
    <location>
        <begin position="130"/>
        <end position="199"/>
    </location>
</feature>
<evidence type="ECO:0000256" key="9">
    <source>
        <dbReference type="SAM" id="MobiDB-lite"/>
    </source>
</evidence>
<dbReference type="InterPro" id="IPR058627">
    <property type="entry name" value="MdtA-like_C"/>
</dbReference>
<keyword evidence="8 10" id="KW-0472">Membrane</keyword>
<feature type="region of interest" description="Disordered" evidence="9">
    <location>
        <begin position="388"/>
        <end position="421"/>
    </location>
</feature>
<keyword evidence="16" id="KW-1185">Reference proteome</keyword>
<evidence type="ECO:0000313" key="16">
    <source>
        <dbReference type="Proteomes" id="UP000244064"/>
    </source>
</evidence>
<evidence type="ECO:0000256" key="2">
    <source>
        <dbReference type="ARBA" id="ARBA00004635"/>
    </source>
</evidence>
<feature type="domain" description="Multidrug resistance protein MdtA-like barrel-sandwich hybrid" evidence="12">
    <location>
        <begin position="89"/>
        <end position="231"/>
    </location>
</feature>
<dbReference type="PANTHER" id="PTHR30469">
    <property type="entry name" value="MULTIDRUG RESISTANCE PROTEIN MDTA"/>
    <property type="match status" value="1"/>
</dbReference>
<evidence type="ECO:0000256" key="5">
    <source>
        <dbReference type="ARBA" id="ARBA00022475"/>
    </source>
</evidence>
<dbReference type="Pfam" id="PF25967">
    <property type="entry name" value="RND-MFP_C"/>
    <property type="match status" value="1"/>
</dbReference>
<evidence type="ECO:0000256" key="8">
    <source>
        <dbReference type="ARBA" id="ARBA00023136"/>
    </source>
</evidence>
<reference evidence="15 16" key="1">
    <citation type="submission" date="2018-04" db="EMBL/GenBank/DDBJ databases">
        <title>Pseudomonas sp. nov., isolated from mangrove soil.</title>
        <authorList>
            <person name="Chen C."/>
        </authorList>
    </citation>
    <scope>NUCLEOTIDE SEQUENCE [LARGE SCALE GENOMIC DNA]</scope>
    <source>
        <strain evidence="15 16">TC-11</strain>
    </source>
</reference>
<dbReference type="OrthoDB" id="9783047at2"/>
<sequence>MSSSQRTDSPRRLPRWLKIVLVVLAVVALAWWFWPASSSPTPGAGAPGGAGRGGPFGGFGMPVPVRVATVERGDFPVELKALGTVSAARTVNVRSRVGGELVKVLFEEGQKVEAGELLAVIDPRPYQAALQQAEGALLQNQALLKNAEIDLARYQGLYADDSIAKQTLDTQEALVAQYRGNLKVSQAQVASAKLDLAYSEIRAPISGRLGLRGYDLGNLVGANDAEPLVVINQTQPIDVSFTLPESALPDLLGRVRDGAELTAEVWDRGERLQLASGTLRSLDNQIDTSTGTLRLKARFANEDEMLFPNQFVNLRLRLMTREQVLLIPSAALQYGSNGTFVYVIDAEDKVQVRPVKAGPGNSGTTLIEEGVQVGERLVLEGTDRLRDGSKVEIIQAQDDDTPPPGRPSEDEAGERPLRKDA</sequence>
<evidence type="ECO:0000256" key="3">
    <source>
        <dbReference type="ARBA" id="ARBA00009477"/>
    </source>
</evidence>
<dbReference type="InterPro" id="IPR006143">
    <property type="entry name" value="RND_pump_MFP"/>
</dbReference>
<comment type="subcellular location">
    <subcellularLocation>
        <location evidence="1">Cell inner membrane</location>
    </subcellularLocation>
    <subcellularLocation>
        <location evidence="2">Membrane</location>
        <topology evidence="2">Lipid-anchor</topology>
    </subcellularLocation>
</comment>
<dbReference type="Pfam" id="PF25876">
    <property type="entry name" value="HH_MFP_RND"/>
    <property type="match status" value="1"/>
</dbReference>
<dbReference type="Pfam" id="PF25917">
    <property type="entry name" value="BSH_RND"/>
    <property type="match status" value="1"/>
</dbReference>
<keyword evidence="10" id="KW-1133">Transmembrane helix</keyword>
<dbReference type="SUPFAM" id="SSF111369">
    <property type="entry name" value="HlyD-like secretion proteins"/>
    <property type="match status" value="1"/>
</dbReference>
<dbReference type="Gene3D" id="1.10.287.470">
    <property type="entry name" value="Helix hairpin bin"/>
    <property type="match status" value="1"/>
</dbReference>
<feature type="domain" description="Multidrug resistance protein MdtA-like beta-barrel" evidence="13">
    <location>
        <begin position="236"/>
        <end position="318"/>
    </location>
</feature>